<dbReference type="SUPFAM" id="SSF51735">
    <property type="entry name" value="NAD(P)-binding Rossmann-fold domains"/>
    <property type="match status" value="1"/>
</dbReference>
<dbReference type="InterPro" id="IPR013974">
    <property type="entry name" value="SAF"/>
</dbReference>
<accession>A0A7X6KS36</accession>
<dbReference type="Gene3D" id="3.40.50.720">
    <property type="entry name" value="NAD(P)-binding Rossmann-like Domain"/>
    <property type="match status" value="1"/>
</dbReference>
<dbReference type="GO" id="GO:0016491">
    <property type="term" value="F:oxidoreductase activity"/>
    <property type="evidence" value="ECO:0007669"/>
    <property type="project" value="InterPro"/>
</dbReference>
<dbReference type="EMBL" id="JAAXOX010000001">
    <property type="protein sequence ID" value="NKY21246.1"/>
    <property type="molecule type" value="Genomic_DNA"/>
</dbReference>
<dbReference type="RefSeq" id="WP_168628362.1">
    <property type="nucleotide sequence ID" value="NZ_BONL01000003.1"/>
</dbReference>
<proteinExistence type="predicted"/>
<dbReference type="AlphaFoldDB" id="A0A7X6KS36"/>
<dbReference type="CDD" id="cd11616">
    <property type="entry name" value="SAF_DH_OX_like"/>
    <property type="match status" value="1"/>
</dbReference>
<protein>
    <submittedName>
        <fullName evidence="2">NAD(P)-dependent oxidoreductase</fullName>
    </submittedName>
</protein>
<dbReference type="InterPro" id="IPR048423">
    <property type="entry name" value="DRL_cat"/>
</dbReference>
<dbReference type="GO" id="GO:0050661">
    <property type="term" value="F:NADP binding"/>
    <property type="evidence" value="ECO:0007669"/>
    <property type="project" value="InterPro"/>
</dbReference>
<dbReference type="PANTHER" id="PTHR37850:SF1">
    <property type="entry name" value="SAF DOMAIN PROTEIN"/>
    <property type="match status" value="1"/>
</dbReference>
<dbReference type="InterPro" id="IPR036291">
    <property type="entry name" value="NAD(P)-bd_dom_sf"/>
</dbReference>
<gene>
    <name evidence="2" type="ORF">HGA03_01035</name>
</gene>
<evidence type="ECO:0000259" key="1">
    <source>
        <dbReference type="SMART" id="SM00858"/>
    </source>
</evidence>
<keyword evidence="3" id="KW-1185">Reference proteome</keyword>
<dbReference type="InterPro" id="IPR005106">
    <property type="entry name" value="Asp/hSer_DH_NAD-bd"/>
</dbReference>
<dbReference type="Proteomes" id="UP000581206">
    <property type="component" value="Unassembled WGS sequence"/>
</dbReference>
<evidence type="ECO:0000313" key="2">
    <source>
        <dbReference type="EMBL" id="NKY21246.1"/>
    </source>
</evidence>
<dbReference type="PANTHER" id="PTHR37850">
    <property type="entry name" value="STRU PROTEIN"/>
    <property type="match status" value="1"/>
</dbReference>
<sequence>MIVVDTALHERQTAGRPVRVALVGAGFMGRGLVNQIVNSTPGMVVTAIVARRPEQGVRAFTEAGLSGVRHVESPAALDRAAAEGVPAVTPDHRVAVAADAVDVVVDVTGAVEYGARVALDCFEYGKHLVLMNAEVDATVGPELARLADKAGVVYTGCDGDQPGVQLNLHRFVTGLGLTPLVAGNIKGLQDEYRTPTTQRAFAERWGQDPHMVTSFADGTKVSVEQALVANATGMTVHRRGMLGRDHDGHVDELTGRYDLDELRELGGAVDYVVGAKPGPGVFILAAHDDPKQRHYLELYKLGTGPLYSFYQPYHLCHFEVPTTIARAALLGDATIRPLGAPRVEVVTTAKTDLTAGTVLDALGGYHYYGQAERADVTRTERLLPVGVAEGCRLRRDVPRDATLTYDDVELPAGRLVDELRADQAALT</sequence>
<dbReference type="Pfam" id="PF03447">
    <property type="entry name" value="NAD_binding_3"/>
    <property type="match status" value="1"/>
</dbReference>
<comment type="caution">
    <text evidence="2">The sequence shown here is derived from an EMBL/GenBank/DDBJ whole genome shotgun (WGS) entry which is preliminary data.</text>
</comment>
<organism evidence="2 3">
    <name type="scientific">Cellulomonas denverensis</name>
    <dbReference type="NCBI Taxonomy" id="264297"/>
    <lineage>
        <taxon>Bacteria</taxon>
        <taxon>Bacillati</taxon>
        <taxon>Actinomycetota</taxon>
        <taxon>Actinomycetes</taxon>
        <taxon>Micrococcales</taxon>
        <taxon>Cellulomonadaceae</taxon>
        <taxon>Cellulomonas</taxon>
    </lineage>
</organism>
<dbReference type="SMART" id="SM00858">
    <property type="entry name" value="SAF"/>
    <property type="match status" value="1"/>
</dbReference>
<name>A0A7X6KS36_9CELL</name>
<dbReference type="Pfam" id="PF21135">
    <property type="entry name" value="DRL_cat"/>
    <property type="match status" value="1"/>
</dbReference>
<evidence type="ECO:0000313" key="3">
    <source>
        <dbReference type="Proteomes" id="UP000581206"/>
    </source>
</evidence>
<feature type="domain" description="SAF" evidence="1">
    <location>
        <begin position="344"/>
        <end position="409"/>
    </location>
</feature>
<reference evidence="2 3" key="1">
    <citation type="submission" date="2020-04" db="EMBL/GenBank/DDBJ databases">
        <title>MicrobeNet Type strains.</title>
        <authorList>
            <person name="Nicholson A.C."/>
        </authorList>
    </citation>
    <scope>NUCLEOTIDE SEQUENCE [LARGE SCALE GENOMIC DNA]</scope>
    <source>
        <strain evidence="2 3">ATCC BAA-788</strain>
    </source>
</reference>